<name>A0A0N0GL41_9NEIS</name>
<dbReference type="AlphaFoldDB" id="A0A0N0GL41"/>
<gene>
    <name evidence="1" type="ORF">WG78_21115</name>
</gene>
<dbReference type="OrthoDB" id="5298153at2"/>
<dbReference type="EMBL" id="LAQT01000037">
    <property type="protein sequence ID" value="KPC49435.1"/>
    <property type="molecule type" value="Genomic_DNA"/>
</dbReference>
<dbReference type="STRING" id="857265.WG78_21115"/>
<keyword evidence="2" id="KW-1185">Reference proteome</keyword>
<reference evidence="1 2" key="1">
    <citation type="submission" date="2015-07" db="EMBL/GenBank/DDBJ databases">
        <title>Draft genome sequence of the Amantichitinum ursilacus IGB-41, a new chitin-degrading bacterium.</title>
        <authorList>
            <person name="Kirstahler P."/>
            <person name="Guenther M."/>
            <person name="Grumaz C."/>
            <person name="Rupp S."/>
            <person name="Zibek S."/>
            <person name="Sohn K."/>
        </authorList>
    </citation>
    <scope>NUCLEOTIDE SEQUENCE [LARGE SCALE GENOMIC DNA]</scope>
    <source>
        <strain evidence="1 2">IGB-41</strain>
    </source>
</reference>
<accession>A0A0N0GL41</accession>
<comment type="caution">
    <text evidence="1">The sequence shown here is derived from an EMBL/GenBank/DDBJ whole genome shotgun (WGS) entry which is preliminary data.</text>
</comment>
<evidence type="ECO:0000313" key="2">
    <source>
        <dbReference type="Proteomes" id="UP000037939"/>
    </source>
</evidence>
<organism evidence="1 2">
    <name type="scientific">Amantichitinum ursilacus</name>
    <dbReference type="NCBI Taxonomy" id="857265"/>
    <lineage>
        <taxon>Bacteria</taxon>
        <taxon>Pseudomonadati</taxon>
        <taxon>Pseudomonadota</taxon>
        <taxon>Betaproteobacteria</taxon>
        <taxon>Neisseriales</taxon>
        <taxon>Chitinibacteraceae</taxon>
        <taxon>Amantichitinum</taxon>
    </lineage>
</organism>
<proteinExistence type="predicted"/>
<evidence type="ECO:0008006" key="3">
    <source>
        <dbReference type="Google" id="ProtNLM"/>
    </source>
</evidence>
<protein>
    <recommendedName>
        <fullName evidence="3">DUF4390 domain-containing protein</fullName>
    </recommendedName>
</protein>
<sequence length="213" mass="24498">MVFITPFFKKPAKWSRRTRSWCGLLLVWFLMATGMSAAWAEPGTIKATQTAAAYGENQIELSGRFIVTLTPTLEDALANGLSLPFVYEFQLTRPRTYSWYRQLSDWFSPTATLTYRLSYHALSRQYRLHLGSFYRSFSSLDQALAALGVLRDWGVLQDTSLARDKDDLAGRMRLRLDMSQLPKTFQLTALGHSDWQLESQWTDFALHNEEEAH</sequence>
<evidence type="ECO:0000313" key="1">
    <source>
        <dbReference type="EMBL" id="KPC49435.1"/>
    </source>
</evidence>
<dbReference type="Pfam" id="PF14334">
    <property type="entry name" value="DUF4390"/>
    <property type="match status" value="1"/>
</dbReference>
<dbReference type="Proteomes" id="UP000037939">
    <property type="component" value="Unassembled WGS sequence"/>
</dbReference>
<dbReference type="PATRIC" id="fig|857265.3.peg.4322"/>
<dbReference type="InterPro" id="IPR025500">
    <property type="entry name" value="DUF4390"/>
</dbReference>